<name>A0A0B2VM35_TOXCA</name>
<accession>A0A0B2VM35</accession>
<evidence type="ECO:0000256" key="8">
    <source>
        <dbReference type="ARBA" id="ARBA00039520"/>
    </source>
</evidence>
<keyword evidence="14" id="KW-1185">Reference proteome</keyword>
<dbReference type="EC" id="1.5.1.34" evidence="7"/>
<dbReference type="EMBL" id="JPKZ01001412">
    <property type="protein sequence ID" value="KHN82100.1"/>
    <property type="molecule type" value="Genomic_DNA"/>
</dbReference>
<dbReference type="OMA" id="WIEGTER"/>
<evidence type="ECO:0000256" key="7">
    <source>
        <dbReference type="ARBA" id="ARBA00039153"/>
    </source>
</evidence>
<dbReference type="FunFam" id="3.40.50.720:FF:000157">
    <property type="entry name" value="Quinoid dihydropteridine reductase"/>
    <property type="match status" value="1"/>
</dbReference>
<dbReference type="AlphaFoldDB" id="A0A0B2VM35"/>
<dbReference type="Proteomes" id="UP000031036">
    <property type="component" value="Unassembled WGS sequence"/>
</dbReference>
<evidence type="ECO:0000256" key="9">
    <source>
        <dbReference type="ARBA" id="ARBA00041348"/>
    </source>
</evidence>
<comment type="function">
    <text evidence="6">Catalyzes the conversion of quinonoid dihydrobiopterin into tetrahydrobiopterin.</text>
</comment>
<evidence type="ECO:0000313" key="14">
    <source>
        <dbReference type="Proteomes" id="UP000031036"/>
    </source>
</evidence>
<evidence type="ECO:0000256" key="12">
    <source>
        <dbReference type="ARBA" id="ARBA00047536"/>
    </source>
</evidence>
<dbReference type="InterPro" id="IPR020904">
    <property type="entry name" value="Sc_DH/Rdtase_CS"/>
</dbReference>
<dbReference type="PANTHER" id="PTHR15104">
    <property type="entry name" value="DIHYDROPTERIDINE REDUCTASE"/>
    <property type="match status" value="1"/>
</dbReference>
<dbReference type="GO" id="GO:0006559">
    <property type="term" value="P:L-phenylalanine catabolic process"/>
    <property type="evidence" value="ECO:0007669"/>
    <property type="project" value="TreeGrafter"/>
</dbReference>
<comment type="catalytic activity">
    <reaction evidence="11">
        <text>5,6,7,8-tetrahydropteridine + NADP(+) = 6,7-dihydropteridine + NADPH + H(+)</text>
        <dbReference type="Rhea" id="RHEA:17865"/>
        <dbReference type="ChEBI" id="CHEBI:15378"/>
        <dbReference type="ChEBI" id="CHEBI:28889"/>
        <dbReference type="ChEBI" id="CHEBI:30156"/>
        <dbReference type="ChEBI" id="CHEBI:57783"/>
        <dbReference type="ChEBI" id="CHEBI:58349"/>
        <dbReference type="EC" id="1.5.1.34"/>
    </reaction>
    <physiologicalReaction direction="right-to-left" evidence="11">
        <dbReference type="Rhea" id="RHEA:17867"/>
    </physiologicalReaction>
</comment>
<keyword evidence="3" id="KW-0521">NADP</keyword>
<evidence type="ECO:0000256" key="10">
    <source>
        <dbReference type="ARBA" id="ARBA00042518"/>
    </source>
</evidence>
<dbReference type="OrthoDB" id="1204at2759"/>
<evidence type="ECO:0000256" key="4">
    <source>
        <dbReference type="ARBA" id="ARBA00023002"/>
    </source>
</evidence>
<dbReference type="Gene3D" id="3.40.50.720">
    <property type="entry name" value="NAD(P)-binding Rossmann-like Domain"/>
    <property type="match status" value="1"/>
</dbReference>
<comment type="subunit">
    <text evidence="2">Homodimer.</text>
</comment>
<dbReference type="GO" id="GO:0070402">
    <property type="term" value="F:NADPH binding"/>
    <property type="evidence" value="ECO:0007669"/>
    <property type="project" value="TreeGrafter"/>
</dbReference>
<dbReference type="Pfam" id="PF13561">
    <property type="entry name" value="adh_short_C2"/>
    <property type="match status" value="1"/>
</dbReference>
<evidence type="ECO:0000256" key="2">
    <source>
        <dbReference type="ARBA" id="ARBA00011738"/>
    </source>
</evidence>
<dbReference type="CDD" id="cd05334">
    <property type="entry name" value="DHPR_SDR_c_like"/>
    <property type="match status" value="1"/>
</dbReference>
<comment type="catalytic activity">
    <reaction evidence="12">
        <text>5,6,7,8-tetrahydropteridine + NAD(+) = 6,7-dihydropteridine + NADH + H(+)</text>
        <dbReference type="Rhea" id="RHEA:17869"/>
        <dbReference type="ChEBI" id="CHEBI:15378"/>
        <dbReference type="ChEBI" id="CHEBI:28889"/>
        <dbReference type="ChEBI" id="CHEBI:30156"/>
        <dbReference type="ChEBI" id="CHEBI:57540"/>
        <dbReference type="ChEBI" id="CHEBI:57945"/>
        <dbReference type="EC" id="1.5.1.34"/>
    </reaction>
    <physiologicalReaction direction="right-to-left" evidence="12">
        <dbReference type="Rhea" id="RHEA:17871"/>
    </physiologicalReaction>
</comment>
<gene>
    <name evidence="13" type="primary">QDPR</name>
    <name evidence="13" type="ORF">Tcan_14837</name>
</gene>
<evidence type="ECO:0000256" key="5">
    <source>
        <dbReference type="ARBA" id="ARBA00023007"/>
    </source>
</evidence>
<dbReference type="GO" id="GO:0070404">
    <property type="term" value="F:NADH binding"/>
    <property type="evidence" value="ECO:0007669"/>
    <property type="project" value="TreeGrafter"/>
</dbReference>
<organism evidence="13 14">
    <name type="scientific">Toxocara canis</name>
    <name type="common">Canine roundworm</name>
    <dbReference type="NCBI Taxonomy" id="6265"/>
    <lineage>
        <taxon>Eukaryota</taxon>
        <taxon>Metazoa</taxon>
        <taxon>Ecdysozoa</taxon>
        <taxon>Nematoda</taxon>
        <taxon>Chromadorea</taxon>
        <taxon>Rhabditida</taxon>
        <taxon>Spirurina</taxon>
        <taxon>Ascaridomorpha</taxon>
        <taxon>Ascaridoidea</taxon>
        <taxon>Toxocaridae</taxon>
        <taxon>Toxocara</taxon>
    </lineage>
</organism>
<protein>
    <recommendedName>
        <fullName evidence="8">Dihydropteridine reductase</fullName>
        <ecNumber evidence="7">1.5.1.34</ecNumber>
    </recommendedName>
    <alternativeName>
        <fullName evidence="10">HDHPR</fullName>
    </alternativeName>
    <alternativeName>
        <fullName evidence="9">Quinoid dihydropteridine reductase</fullName>
    </alternativeName>
</protein>
<evidence type="ECO:0000256" key="1">
    <source>
        <dbReference type="ARBA" id="ARBA00006484"/>
    </source>
</evidence>
<keyword evidence="4" id="KW-0560">Oxidoreductase</keyword>
<dbReference type="STRING" id="6265.A0A0B2VM35"/>
<sequence length="288" mass="30688">MGTDHDLSELGLCIEEGLQVSSLRAAQRSTRTLEVEMKSIIASSRESPFSKGMSSGRVIVYGGRGALGSALVEHFKSKNFWTLNVDLHENDDADANVIVPVDATWIEQETAVLKSVGELVQGPCLDAVFCVAGGWAGGNASSVDMIKNADLMWKQSVWSSAITARIAAVHLKAGGLLQLTGSSPTLDGTPNMVGYGMAKAAVQQLTKSLSKKGSGMPEGSCTLAILPITLDTPMNRKWMPKGDFSSWTSLKYVSDLLHEWTVNTASRPPSGSLIKLITRDGKTQTSAC</sequence>
<evidence type="ECO:0000256" key="3">
    <source>
        <dbReference type="ARBA" id="ARBA00022857"/>
    </source>
</evidence>
<proteinExistence type="inferred from homology"/>
<evidence type="ECO:0000313" key="13">
    <source>
        <dbReference type="EMBL" id="KHN82100.1"/>
    </source>
</evidence>
<dbReference type="GO" id="GO:0004155">
    <property type="term" value="F:6,7-dihydropteridine reductase activity"/>
    <property type="evidence" value="ECO:0007669"/>
    <property type="project" value="UniProtKB-EC"/>
</dbReference>
<evidence type="ECO:0000256" key="11">
    <source>
        <dbReference type="ARBA" id="ARBA00047429"/>
    </source>
</evidence>
<evidence type="ECO:0000256" key="6">
    <source>
        <dbReference type="ARBA" id="ARBA00037099"/>
    </source>
</evidence>
<dbReference type="InterPro" id="IPR002347">
    <property type="entry name" value="SDR_fam"/>
</dbReference>
<dbReference type="GO" id="GO:0005737">
    <property type="term" value="C:cytoplasm"/>
    <property type="evidence" value="ECO:0007669"/>
    <property type="project" value="TreeGrafter"/>
</dbReference>
<keyword evidence="5" id="KW-0783">Tetrahydrobiopterin biosynthesis</keyword>
<dbReference type="InterPro" id="IPR036291">
    <property type="entry name" value="NAD(P)-bd_dom_sf"/>
</dbReference>
<comment type="similarity">
    <text evidence="1">Belongs to the short-chain dehydrogenases/reductases (SDR) family.</text>
</comment>
<dbReference type="PANTHER" id="PTHR15104:SF0">
    <property type="entry name" value="DIHYDROPTERIDINE REDUCTASE"/>
    <property type="match status" value="1"/>
</dbReference>
<dbReference type="SUPFAM" id="SSF51735">
    <property type="entry name" value="NAD(P)-binding Rossmann-fold domains"/>
    <property type="match status" value="1"/>
</dbReference>
<comment type="caution">
    <text evidence="13">The sequence shown here is derived from an EMBL/GenBank/DDBJ whole genome shotgun (WGS) entry which is preliminary data.</text>
</comment>
<dbReference type="GO" id="GO:0006729">
    <property type="term" value="P:tetrahydrobiopterin biosynthetic process"/>
    <property type="evidence" value="ECO:0007669"/>
    <property type="project" value="UniProtKB-KW"/>
</dbReference>
<dbReference type="PROSITE" id="PS00061">
    <property type="entry name" value="ADH_SHORT"/>
    <property type="match status" value="1"/>
</dbReference>
<reference evidence="13 14" key="1">
    <citation type="submission" date="2014-11" db="EMBL/GenBank/DDBJ databases">
        <title>Genetic blueprint of the zoonotic pathogen Toxocara canis.</title>
        <authorList>
            <person name="Zhu X.-Q."/>
            <person name="Korhonen P.K."/>
            <person name="Cai H."/>
            <person name="Young N.D."/>
            <person name="Nejsum P."/>
            <person name="von Samson-Himmelstjerna G."/>
            <person name="Boag P.R."/>
            <person name="Tan P."/>
            <person name="Li Q."/>
            <person name="Min J."/>
            <person name="Yang Y."/>
            <person name="Wang X."/>
            <person name="Fang X."/>
            <person name="Hall R.S."/>
            <person name="Hofmann A."/>
            <person name="Sternberg P.W."/>
            <person name="Jex A.R."/>
            <person name="Gasser R.B."/>
        </authorList>
    </citation>
    <scope>NUCLEOTIDE SEQUENCE [LARGE SCALE GENOMIC DNA]</scope>
    <source>
        <strain evidence="13">PN_DK_2014</strain>
    </source>
</reference>